<dbReference type="Proteomes" id="UP001165960">
    <property type="component" value="Unassembled WGS sequence"/>
</dbReference>
<comment type="caution">
    <text evidence="1">The sequence shown here is derived from an EMBL/GenBank/DDBJ whole genome shotgun (WGS) entry which is preliminary data.</text>
</comment>
<name>A0ACC2U4P0_9FUNG</name>
<sequence length="274" mass="31082">MDNKKPFSKFQRKRPGMNVVLQEEEPEEQERSSGSESEESKNKRVMDAGSLYHQNLKLPLPKLPALKAYLLYCPHLSLVQRVLLEDLRGYRLDVLWPKPSALLLRNYGKTSIEYDNTDPQDDTDDPSIFVNVSIPLLLQTILKALNPQMVHATLPMELCNHILHLCTWIEVTIIDTPIRAVLDTGAPTNIISSRLVRRLGFLLVISYAESFFTAGVESIKYNGAYSSVPLRFGELVVTYPAVYWRVIHMICSLVQTSSGPTRLRLATYMDFSPS</sequence>
<evidence type="ECO:0000313" key="2">
    <source>
        <dbReference type="Proteomes" id="UP001165960"/>
    </source>
</evidence>
<accession>A0ACC2U4P0</accession>
<evidence type="ECO:0000313" key="1">
    <source>
        <dbReference type="EMBL" id="KAJ9081983.1"/>
    </source>
</evidence>
<organism evidence="1 2">
    <name type="scientific">Entomophthora muscae</name>
    <dbReference type="NCBI Taxonomy" id="34485"/>
    <lineage>
        <taxon>Eukaryota</taxon>
        <taxon>Fungi</taxon>
        <taxon>Fungi incertae sedis</taxon>
        <taxon>Zoopagomycota</taxon>
        <taxon>Entomophthoromycotina</taxon>
        <taxon>Entomophthoromycetes</taxon>
        <taxon>Entomophthorales</taxon>
        <taxon>Entomophthoraceae</taxon>
        <taxon>Entomophthora</taxon>
    </lineage>
</organism>
<protein>
    <submittedName>
        <fullName evidence="1">Uncharacterized protein</fullName>
    </submittedName>
</protein>
<proteinExistence type="predicted"/>
<keyword evidence="2" id="KW-1185">Reference proteome</keyword>
<dbReference type="EMBL" id="QTSX02001448">
    <property type="protein sequence ID" value="KAJ9081983.1"/>
    <property type="molecule type" value="Genomic_DNA"/>
</dbReference>
<gene>
    <name evidence="1" type="ORF">DSO57_1008940</name>
</gene>
<reference evidence="1" key="1">
    <citation type="submission" date="2022-04" db="EMBL/GenBank/DDBJ databases">
        <title>Genome of the entomopathogenic fungus Entomophthora muscae.</title>
        <authorList>
            <person name="Elya C."/>
            <person name="Lovett B.R."/>
            <person name="Lee E."/>
            <person name="Macias A.M."/>
            <person name="Hajek A.E."/>
            <person name="De Bivort B.L."/>
            <person name="Kasson M.T."/>
            <person name="De Fine Licht H.H."/>
            <person name="Stajich J.E."/>
        </authorList>
    </citation>
    <scope>NUCLEOTIDE SEQUENCE</scope>
    <source>
        <strain evidence="1">Berkeley</strain>
    </source>
</reference>